<evidence type="ECO:0008006" key="4">
    <source>
        <dbReference type="Google" id="ProtNLM"/>
    </source>
</evidence>
<keyword evidence="1" id="KW-0472">Membrane</keyword>
<protein>
    <recommendedName>
        <fullName evidence="4">DUF4389 domain-containing protein</fullName>
    </recommendedName>
</protein>
<keyword evidence="1" id="KW-1133">Transmembrane helix</keyword>
<gene>
    <name evidence="2" type="ORF">GCM10010430_16260</name>
</gene>
<evidence type="ECO:0000313" key="2">
    <source>
        <dbReference type="EMBL" id="GAA2236151.1"/>
    </source>
</evidence>
<dbReference type="Pfam" id="PF14333">
    <property type="entry name" value="DUF4389"/>
    <property type="match status" value="2"/>
</dbReference>
<accession>A0ABN3DM30</accession>
<comment type="caution">
    <text evidence="2">The sequence shown here is derived from an EMBL/GenBank/DDBJ whole genome shotgun (WGS) entry which is preliminary data.</text>
</comment>
<organism evidence="2 3">
    <name type="scientific">Kitasatospora cystarginea</name>
    <dbReference type="NCBI Taxonomy" id="58350"/>
    <lineage>
        <taxon>Bacteria</taxon>
        <taxon>Bacillati</taxon>
        <taxon>Actinomycetota</taxon>
        <taxon>Actinomycetes</taxon>
        <taxon>Kitasatosporales</taxon>
        <taxon>Streptomycetaceae</taxon>
        <taxon>Kitasatospora</taxon>
    </lineage>
</organism>
<evidence type="ECO:0000313" key="3">
    <source>
        <dbReference type="Proteomes" id="UP001500305"/>
    </source>
</evidence>
<feature type="transmembrane region" description="Helical" evidence="1">
    <location>
        <begin position="37"/>
        <end position="65"/>
    </location>
</feature>
<sequence length="265" mass="29250">MTSTGWTLPSSAPVEWLPALDISGPDRQRRLTVLLRLLLLIPQYIVVFLLKIAALVTVVIGWFAALALGRLPRAVHRFLAEYLGYATRVNAATMLLVDRYPPFTLDAPPDYPVQLELRAGRLNRLAVFFRLPLIIPAVVVASLAVSGWYLLAVFFWLLVLVLGRMPRPLFEATAATLRYEMRVNAYFLLLTSAYPKRLFGDEPPEAPPTGPHSATRPLLLGGPARFLVALFLVLGLIGDLATSFGSPHREENTEFHAATAVVRAA</sequence>
<proteinExistence type="predicted"/>
<reference evidence="2 3" key="1">
    <citation type="journal article" date="2019" name="Int. J. Syst. Evol. Microbiol.">
        <title>The Global Catalogue of Microorganisms (GCM) 10K type strain sequencing project: providing services to taxonomists for standard genome sequencing and annotation.</title>
        <authorList>
            <consortium name="The Broad Institute Genomics Platform"/>
            <consortium name="The Broad Institute Genome Sequencing Center for Infectious Disease"/>
            <person name="Wu L."/>
            <person name="Ma J."/>
        </authorList>
    </citation>
    <scope>NUCLEOTIDE SEQUENCE [LARGE SCALE GENOMIC DNA]</scope>
    <source>
        <strain evidence="2 3">JCM 7356</strain>
    </source>
</reference>
<name>A0ABN3DM30_9ACTN</name>
<dbReference type="InterPro" id="IPR025498">
    <property type="entry name" value="DUF4389"/>
</dbReference>
<keyword evidence="3" id="KW-1185">Reference proteome</keyword>
<dbReference type="RefSeq" id="WP_344635556.1">
    <property type="nucleotide sequence ID" value="NZ_BAAATR010000005.1"/>
</dbReference>
<feature type="transmembrane region" description="Helical" evidence="1">
    <location>
        <begin position="133"/>
        <end position="162"/>
    </location>
</feature>
<keyword evidence="1" id="KW-0812">Transmembrane</keyword>
<dbReference type="EMBL" id="BAAATR010000005">
    <property type="protein sequence ID" value="GAA2236151.1"/>
    <property type="molecule type" value="Genomic_DNA"/>
</dbReference>
<dbReference type="Proteomes" id="UP001500305">
    <property type="component" value="Unassembled WGS sequence"/>
</dbReference>
<evidence type="ECO:0000256" key="1">
    <source>
        <dbReference type="SAM" id="Phobius"/>
    </source>
</evidence>